<feature type="transmembrane region" description="Helical" evidence="7">
    <location>
        <begin position="575"/>
        <end position="598"/>
    </location>
</feature>
<keyword evidence="9" id="KW-1185">Reference proteome</keyword>
<evidence type="ECO:0000256" key="5">
    <source>
        <dbReference type="ARBA" id="ARBA00022989"/>
    </source>
</evidence>
<dbReference type="PANTHER" id="PTHR42810">
    <property type="entry name" value="PURINE PERMEASE C1399.01C-RELATED"/>
    <property type="match status" value="1"/>
</dbReference>
<accession>A0A427YSW2</accession>
<evidence type="ECO:0000256" key="4">
    <source>
        <dbReference type="ARBA" id="ARBA00022692"/>
    </source>
</evidence>
<evidence type="ECO:0000256" key="3">
    <source>
        <dbReference type="ARBA" id="ARBA00022448"/>
    </source>
</evidence>
<proteinExistence type="inferred from homology"/>
<dbReference type="STRING" id="1890683.A0A427YSW2"/>
<keyword evidence="6 7" id="KW-0472">Membrane</keyword>
<evidence type="ECO:0000256" key="2">
    <source>
        <dbReference type="ARBA" id="ARBA00008821"/>
    </source>
</evidence>
<dbReference type="EMBL" id="RSCD01000002">
    <property type="protein sequence ID" value="RSH94238.1"/>
    <property type="molecule type" value="Genomic_DNA"/>
</dbReference>
<dbReference type="GO" id="GO:0005886">
    <property type="term" value="C:plasma membrane"/>
    <property type="evidence" value="ECO:0007669"/>
    <property type="project" value="TreeGrafter"/>
</dbReference>
<feature type="transmembrane region" description="Helical" evidence="7">
    <location>
        <begin position="610"/>
        <end position="636"/>
    </location>
</feature>
<organism evidence="8 9">
    <name type="scientific">Saitozyma podzolica</name>
    <dbReference type="NCBI Taxonomy" id="1890683"/>
    <lineage>
        <taxon>Eukaryota</taxon>
        <taxon>Fungi</taxon>
        <taxon>Dikarya</taxon>
        <taxon>Basidiomycota</taxon>
        <taxon>Agaricomycotina</taxon>
        <taxon>Tremellomycetes</taxon>
        <taxon>Tremellales</taxon>
        <taxon>Trimorphomycetaceae</taxon>
        <taxon>Saitozyma</taxon>
    </lineage>
</organism>
<dbReference type="OrthoDB" id="1641903at2759"/>
<comment type="subcellular location">
    <subcellularLocation>
        <location evidence="1">Membrane</location>
        <topology evidence="1">Multi-pass membrane protein</topology>
    </subcellularLocation>
</comment>
<feature type="transmembrane region" description="Helical" evidence="7">
    <location>
        <begin position="107"/>
        <end position="125"/>
    </location>
</feature>
<feature type="transmembrane region" description="Helical" evidence="7">
    <location>
        <begin position="504"/>
        <end position="532"/>
    </location>
</feature>
<evidence type="ECO:0000256" key="1">
    <source>
        <dbReference type="ARBA" id="ARBA00004141"/>
    </source>
</evidence>
<protein>
    <recommendedName>
        <fullName evidence="10">Purine permease</fullName>
    </recommendedName>
</protein>
<feature type="transmembrane region" description="Helical" evidence="7">
    <location>
        <begin position="72"/>
        <end position="95"/>
    </location>
</feature>
<name>A0A427YSW2_9TREE</name>
<keyword evidence="4 7" id="KW-0812">Transmembrane</keyword>
<feature type="transmembrane region" description="Helical" evidence="7">
    <location>
        <begin position="137"/>
        <end position="160"/>
    </location>
</feature>
<feature type="transmembrane region" description="Helical" evidence="7">
    <location>
        <begin position="538"/>
        <end position="563"/>
    </location>
</feature>
<reference evidence="8 9" key="1">
    <citation type="submission" date="2018-11" db="EMBL/GenBank/DDBJ databases">
        <title>Genome sequence of Saitozyma podzolica DSM 27192.</title>
        <authorList>
            <person name="Aliyu H."/>
            <person name="Gorte O."/>
            <person name="Ochsenreither K."/>
        </authorList>
    </citation>
    <scope>NUCLEOTIDE SEQUENCE [LARGE SCALE GENOMIC DNA]</scope>
    <source>
        <strain evidence="8 9">DSM 27192</strain>
    </source>
</reference>
<dbReference type="InterPro" id="IPR006043">
    <property type="entry name" value="NCS2"/>
</dbReference>
<feature type="transmembrane region" description="Helical" evidence="7">
    <location>
        <begin position="216"/>
        <end position="235"/>
    </location>
</feature>
<gene>
    <name evidence="8" type="ORF">EHS25_004041</name>
</gene>
<dbReference type="GO" id="GO:0042907">
    <property type="term" value="F:xanthine transmembrane transporter activity"/>
    <property type="evidence" value="ECO:0007669"/>
    <property type="project" value="TreeGrafter"/>
</dbReference>
<feature type="transmembrane region" description="Helical" evidence="7">
    <location>
        <begin position="278"/>
        <end position="296"/>
    </location>
</feature>
<feature type="transmembrane region" description="Helical" evidence="7">
    <location>
        <begin position="187"/>
        <end position="204"/>
    </location>
</feature>
<evidence type="ECO:0000313" key="8">
    <source>
        <dbReference type="EMBL" id="RSH94238.1"/>
    </source>
</evidence>
<dbReference type="Pfam" id="PF00860">
    <property type="entry name" value="Xan_ur_permease"/>
    <property type="match status" value="1"/>
</dbReference>
<comment type="caution">
    <text evidence="8">The sequence shown here is derived from an EMBL/GenBank/DDBJ whole genome shotgun (WGS) entry which is preliminary data.</text>
</comment>
<feature type="transmembrane region" description="Helical" evidence="7">
    <location>
        <begin position="303"/>
        <end position="322"/>
    </location>
</feature>
<dbReference type="NCBIfam" id="TIGR00801">
    <property type="entry name" value="ncs2"/>
    <property type="match status" value="1"/>
</dbReference>
<dbReference type="AlphaFoldDB" id="A0A427YSW2"/>
<sequence>MSSIATSPPPQSPMEIPKDPFVRRVTKKLTTKEGWFGSYNFGFLCLPQFPYGKNKVARVPPPFYSLHADLPILLAIVCGFQHSLAMLAGVITPPIIFASELNLSADYQSYMISASLISSGILSMVQMSRLRIWRNYYLGTGLITVVGTSFASLSTASAIFNALYADGTCPSTTAADGTVTRGACPDAFGALIGTTLVCSFLEMAMSFVPPAKLRRVFPPLVTGLTVVLIGASLIGDSGFLNWGGGSNGCQERPELPSIFHLCPTIFAKKPLAFGSPQFLGLGFLSFVTIILVEIFGSPFMRNASIIIGLIVGMIVAGATGYVDSSNITSAPAITFLWVKRFKLRVYGPAVLPGLAVYIALAMEAIGDITASSEVSRVEVDGPEFDSRIQGGVLADGIAGFLSGLFTVTPMSIFAQNNGVIALTRCANRKAGYVCASFLILYGVLGKISGVFLSIPNPVLGGVTTVSRLETLHNDEATCPRCRVHWRRDTTPMTRRPSTFHPFRVVSSIHVLVFALVLALVLTLVLALVLALIPALVLALVLSFVLVLALFLFASVFASGVKVLSYIKWTRKERFILAASASFGLGNLLVPTWATYLFADVNNPSTALSGFFNSIVIILSTPYLIAGIVAVILNLIIPDDAPERDDVVHSTSPAPGYVDSHPGLPMLGKSTDVEKTAGMDDEDYKARVEPSEGVSGVSGVSSGVQARTTVLEA</sequence>
<dbReference type="InterPro" id="IPR006042">
    <property type="entry name" value="Xan_ur_permease"/>
</dbReference>
<dbReference type="PANTHER" id="PTHR42810:SF2">
    <property type="entry name" value="PURINE PERMEASE C1399.01C-RELATED"/>
    <property type="match status" value="1"/>
</dbReference>
<keyword evidence="5 7" id="KW-1133">Transmembrane helix</keyword>
<evidence type="ECO:0008006" key="10">
    <source>
        <dbReference type="Google" id="ProtNLM"/>
    </source>
</evidence>
<dbReference type="Proteomes" id="UP000279259">
    <property type="component" value="Unassembled WGS sequence"/>
</dbReference>
<dbReference type="GO" id="GO:0000324">
    <property type="term" value="C:fungal-type vacuole"/>
    <property type="evidence" value="ECO:0007669"/>
    <property type="project" value="TreeGrafter"/>
</dbReference>
<evidence type="ECO:0000256" key="7">
    <source>
        <dbReference type="SAM" id="Phobius"/>
    </source>
</evidence>
<keyword evidence="3" id="KW-0813">Transport</keyword>
<evidence type="ECO:0000313" key="9">
    <source>
        <dbReference type="Proteomes" id="UP000279259"/>
    </source>
</evidence>
<evidence type="ECO:0000256" key="6">
    <source>
        <dbReference type="ARBA" id="ARBA00023136"/>
    </source>
</evidence>
<comment type="similarity">
    <text evidence="2">Belongs to the nucleobase:cation symporter-2 (NCS2) (TC 2.A.40) family.</text>
</comment>